<dbReference type="GeneID" id="20375637"/>
<dbReference type="InterPro" id="IPR035780">
    <property type="entry name" value="SPRY_Ssh4-like"/>
</dbReference>
<keyword evidence="2 6" id="KW-0812">Transmembrane</keyword>
<comment type="subcellular location">
    <subcellularLocation>
        <location evidence="1">Membrane</location>
        <topology evidence="1">Single-pass membrane protein</topology>
    </subcellularLocation>
</comment>
<feature type="transmembrane region" description="Helical" evidence="6">
    <location>
        <begin position="12"/>
        <end position="36"/>
    </location>
</feature>
<dbReference type="KEGG" id="wic:J056_002685"/>
<proteinExistence type="predicted"/>
<evidence type="ECO:0000313" key="9">
    <source>
        <dbReference type="Proteomes" id="UP000014064"/>
    </source>
</evidence>
<evidence type="ECO:0000256" key="6">
    <source>
        <dbReference type="SAM" id="Phobius"/>
    </source>
</evidence>
<dbReference type="OrthoDB" id="258495at2759"/>
<dbReference type="InterPro" id="IPR001870">
    <property type="entry name" value="B30.2/SPRY"/>
</dbReference>
<dbReference type="InterPro" id="IPR050618">
    <property type="entry name" value="Ubq-SigPath_Reg"/>
</dbReference>
<dbReference type="eggNOG" id="KOG1477">
    <property type="taxonomic scope" value="Eukaryota"/>
</dbReference>
<evidence type="ECO:0000256" key="4">
    <source>
        <dbReference type="ARBA" id="ARBA00023136"/>
    </source>
</evidence>
<evidence type="ECO:0000313" key="8">
    <source>
        <dbReference type="EMBL" id="EOQ98919.1"/>
    </source>
</evidence>
<dbReference type="Proteomes" id="UP000014064">
    <property type="component" value="Unassembled WGS sequence"/>
</dbReference>
<name>R9AA51_WALI9</name>
<dbReference type="HOGENOM" id="CLU_016552_2_1_1"/>
<feature type="compositionally biased region" description="Polar residues" evidence="5">
    <location>
        <begin position="492"/>
        <end position="509"/>
    </location>
</feature>
<protein>
    <submittedName>
        <fullName evidence="8">Protein ssh-4</fullName>
    </submittedName>
</protein>
<dbReference type="SMART" id="SM00449">
    <property type="entry name" value="SPRY"/>
    <property type="match status" value="1"/>
</dbReference>
<feature type="compositionally biased region" description="Basic and acidic residues" evidence="5">
    <location>
        <begin position="407"/>
        <end position="436"/>
    </location>
</feature>
<evidence type="ECO:0000256" key="3">
    <source>
        <dbReference type="ARBA" id="ARBA00022989"/>
    </source>
</evidence>
<accession>R9AA51</accession>
<feature type="region of interest" description="Disordered" evidence="5">
    <location>
        <begin position="383"/>
        <end position="594"/>
    </location>
</feature>
<dbReference type="STRING" id="1299270.R9AA51"/>
<dbReference type="CDD" id="cd12910">
    <property type="entry name" value="SPRY_SSH4_like"/>
    <property type="match status" value="1"/>
</dbReference>
<dbReference type="InterPro" id="IPR043136">
    <property type="entry name" value="B30.2/SPRY_sf"/>
</dbReference>
<dbReference type="EMBL" id="KE007247">
    <property type="protein sequence ID" value="EOQ98919.1"/>
    <property type="molecule type" value="Genomic_DNA"/>
</dbReference>
<dbReference type="Pfam" id="PF00622">
    <property type="entry name" value="SPRY"/>
    <property type="match status" value="1"/>
</dbReference>
<dbReference type="SUPFAM" id="SSF49899">
    <property type="entry name" value="Concanavalin A-like lectins/glucanases"/>
    <property type="match status" value="1"/>
</dbReference>
<dbReference type="GO" id="GO:0016020">
    <property type="term" value="C:membrane"/>
    <property type="evidence" value="ECO:0007669"/>
    <property type="project" value="UniProtKB-SubCell"/>
</dbReference>
<keyword evidence="4 6" id="KW-0472">Membrane</keyword>
<dbReference type="PANTHER" id="PTHR12864">
    <property type="entry name" value="RAN BINDING PROTEIN 9-RELATED"/>
    <property type="match status" value="1"/>
</dbReference>
<feature type="compositionally biased region" description="Polar residues" evidence="5">
    <location>
        <begin position="311"/>
        <end position="335"/>
    </location>
</feature>
<feature type="region of interest" description="Disordered" evidence="5">
    <location>
        <begin position="296"/>
        <end position="338"/>
    </location>
</feature>
<keyword evidence="9" id="KW-1185">Reference proteome</keyword>
<feature type="compositionally biased region" description="Polar residues" evidence="5">
    <location>
        <begin position="460"/>
        <end position="477"/>
    </location>
</feature>
<dbReference type="PROSITE" id="PS50188">
    <property type="entry name" value="B302_SPRY"/>
    <property type="match status" value="1"/>
</dbReference>
<sequence>MASHNSPSLFIILPLILVFSTITFLFLIFSLALLIVRIKKRNRSTRSPGNFRRLTRITPDSSQLFLPFNDDHLNLPPIDLSDMDYDGGLADWAVDEPGGQTAAIERYFNSLDQAQMAGVQRARDFQATHPPTSLPTAITLSQYLTIQEKGVAAWSFEPDYESLPPILVQARTELTFLADGEGLPPSEGGACSVQTNLPIPRSNDVYYFEAKLFEISPGTTLAFGLSTKPFPSFRLPGTCKYSVAYDSNGQASYNYPFTAHPIGTPLLEGDVLGVGYKPRTGTVFYTRNGKRLDPPPLDGAFHAFGNGSGGNQQRTPSHAQANSEGSNGNPTNSSPLDLFPTVGSTGAAVVHVNFGQAGFVFIEANVKKWGLAPMSGTLAPPPAYGHNNGSLLLETAGGRGGGDEDDTQTHDPSRPLTFDERSRLERRVNQGLRREAGGGSRAGAQADESGSEMAGDAGVGTSTVSNDPQSHNLTLSNIRHAPSHHHHKDNQSESLDYTNNPPTPNNLDISLTELERRRSQGAGASTSRREESESGNENENEIGEGDGDGERTPTANTASATHSTPATPCVSSEAPPPHYAPIDPQKYPDGVSLADIPSDELVRLIGE</sequence>
<dbReference type="AlphaFoldDB" id="R9AA51"/>
<evidence type="ECO:0000256" key="2">
    <source>
        <dbReference type="ARBA" id="ARBA00022692"/>
    </source>
</evidence>
<dbReference type="OMA" id="MASHNSP"/>
<feature type="domain" description="B30.2/SPRY" evidence="7">
    <location>
        <begin position="133"/>
        <end position="359"/>
    </location>
</feature>
<organism evidence="8 9">
    <name type="scientific">Wallemia ichthyophaga (strain EXF-994 / CBS 113033)</name>
    <dbReference type="NCBI Taxonomy" id="1299270"/>
    <lineage>
        <taxon>Eukaryota</taxon>
        <taxon>Fungi</taxon>
        <taxon>Dikarya</taxon>
        <taxon>Basidiomycota</taxon>
        <taxon>Wallemiomycotina</taxon>
        <taxon>Wallemiomycetes</taxon>
        <taxon>Wallemiales</taxon>
        <taxon>Wallemiaceae</taxon>
        <taxon>Wallemia</taxon>
    </lineage>
</organism>
<evidence type="ECO:0000259" key="7">
    <source>
        <dbReference type="PROSITE" id="PS50188"/>
    </source>
</evidence>
<dbReference type="InterPro" id="IPR013320">
    <property type="entry name" value="ConA-like_dom_sf"/>
</dbReference>
<feature type="compositionally biased region" description="Acidic residues" evidence="5">
    <location>
        <begin position="533"/>
        <end position="547"/>
    </location>
</feature>
<reference evidence="9" key="1">
    <citation type="journal article" date="2013" name="BMC Genomics">
        <title>Genome and transcriptome sequencing of the halophilic fungus Wallemia ichthyophaga: haloadaptations present and absent.</title>
        <authorList>
            <person name="Zajc J."/>
            <person name="Liu Y."/>
            <person name="Dai W."/>
            <person name="Yang Z."/>
            <person name="Hu J."/>
            <person name="Gostincar C."/>
            <person name="Gunde-Cimerman N."/>
        </authorList>
    </citation>
    <scope>NUCLEOTIDE SEQUENCE [LARGE SCALE GENOMIC DNA]</scope>
    <source>
        <strain evidence="9">EXF-994 / CBS 113033</strain>
    </source>
</reference>
<keyword evidence="3 6" id="KW-1133">Transmembrane helix</keyword>
<evidence type="ECO:0000256" key="1">
    <source>
        <dbReference type="ARBA" id="ARBA00004167"/>
    </source>
</evidence>
<gene>
    <name evidence="8" type="ORF">J056_002685</name>
</gene>
<feature type="compositionally biased region" description="Low complexity" evidence="5">
    <location>
        <begin position="552"/>
        <end position="568"/>
    </location>
</feature>
<dbReference type="Gene3D" id="2.60.120.920">
    <property type="match status" value="1"/>
</dbReference>
<dbReference type="InterPro" id="IPR003877">
    <property type="entry name" value="SPRY_dom"/>
</dbReference>
<dbReference type="RefSeq" id="XP_009270225.1">
    <property type="nucleotide sequence ID" value="XM_009271950.1"/>
</dbReference>
<evidence type="ECO:0000256" key="5">
    <source>
        <dbReference type="SAM" id="MobiDB-lite"/>
    </source>
</evidence>